<feature type="signal peptide" evidence="1">
    <location>
        <begin position="1"/>
        <end position="22"/>
    </location>
</feature>
<dbReference type="Proteomes" id="UP000650466">
    <property type="component" value="Unassembled WGS sequence"/>
</dbReference>
<evidence type="ECO:0000313" key="3">
    <source>
        <dbReference type="Proteomes" id="UP000650466"/>
    </source>
</evidence>
<gene>
    <name evidence="2" type="ORF">ICC18_29675</name>
</gene>
<keyword evidence="1" id="KW-0732">Signal</keyword>
<evidence type="ECO:0008006" key="4">
    <source>
        <dbReference type="Google" id="ProtNLM"/>
    </source>
</evidence>
<feature type="chain" id="PRO_5037749057" description="Amidase" evidence="1">
    <location>
        <begin position="23"/>
        <end position="291"/>
    </location>
</feature>
<sequence length="291" mass="32056">MLIMVMLMWLSAGFTPSSLPSADSLASNKPKATWLWDTSLINTSAGRNDILQFAKSQRIGRIFLQVNPAVAQSAYRSFIKKASGYGIQVNALDGAPNWALPENRHKITDLVHWVKTYNASALVNERFAGIQVDIEPYLLPEWTADQNAVAVNWQQSLAYFNELVKMDSTLTTAAAVPFWLDSIQLPDGSGSLSEAIMAVLDETALMSYRDQAQDVVALAAEEIATGDRLGKKVWISVETNPAPDTPYITFYEEGKAELERQLALIDSMLQGHPSYSGIAVHDYAGWRALSN</sequence>
<dbReference type="EMBL" id="JACVVD010000017">
    <property type="protein sequence ID" value="MBD0384223.1"/>
    <property type="molecule type" value="Genomic_DNA"/>
</dbReference>
<comment type="caution">
    <text evidence="2">The sequence shown here is derived from an EMBL/GenBank/DDBJ whole genome shotgun (WGS) entry which is preliminary data.</text>
</comment>
<reference evidence="2" key="1">
    <citation type="submission" date="2020-09" db="EMBL/GenBank/DDBJ databases">
        <title>Draft Genome Sequence of Paenibacillus sp. WST5.</title>
        <authorList>
            <person name="Bao Z."/>
        </authorList>
    </citation>
    <scope>NUCLEOTIDE SEQUENCE</scope>
    <source>
        <strain evidence="2">WST5</strain>
    </source>
</reference>
<accession>A0A926QMS1</accession>
<name>A0A926QMS1_9BACL</name>
<keyword evidence="3" id="KW-1185">Reference proteome</keyword>
<evidence type="ECO:0000313" key="2">
    <source>
        <dbReference type="EMBL" id="MBD0384223.1"/>
    </source>
</evidence>
<dbReference type="RefSeq" id="WP_188178003.1">
    <property type="nucleotide sequence ID" value="NZ_JACVVD010000017.1"/>
</dbReference>
<evidence type="ECO:0000256" key="1">
    <source>
        <dbReference type="SAM" id="SignalP"/>
    </source>
</evidence>
<protein>
    <recommendedName>
        <fullName evidence="4">Amidase</fullName>
    </recommendedName>
</protein>
<organism evidence="2 3">
    <name type="scientific">Paenibacillus sedimenti</name>
    <dbReference type="NCBI Taxonomy" id="2770274"/>
    <lineage>
        <taxon>Bacteria</taxon>
        <taxon>Bacillati</taxon>
        <taxon>Bacillota</taxon>
        <taxon>Bacilli</taxon>
        <taxon>Bacillales</taxon>
        <taxon>Paenibacillaceae</taxon>
        <taxon>Paenibacillus</taxon>
    </lineage>
</organism>
<proteinExistence type="predicted"/>
<dbReference type="AlphaFoldDB" id="A0A926QMS1"/>